<dbReference type="EMBL" id="BAAALG010000013">
    <property type="protein sequence ID" value="GAA1111194.1"/>
    <property type="molecule type" value="Genomic_DNA"/>
</dbReference>
<dbReference type="Proteomes" id="UP001501581">
    <property type="component" value="Unassembled WGS sequence"/>
</dbReference>
<comment type="caution">
    <text evidence="1">The sequence shown here is derived from an EMBL/GenBank/DDBJ whole genome shotgun (WGS) entry which is preliminary data.</text>
</comment>
<keyword evidence="2" id="KW-1185">Reference proteome</keyword>
<evidence type="ECO:0000313" key="2">
    <source>
        <dbReference type="Proteomes" id="UP001501581"/>
    </source>
</evidence>
<organism evidence="1 2">
    <name type="scientific">Nocardioides dubius</name>
    <dbReference type="NCBI Taxonomy" id="317019"/>
    <lineage>
        <taxon>Bacteria</taxon>
        <taxon>Bacillati</taxon>
        <taxon>Actinomycetota</taxon>
        <taxon>Actinomycetes</taxon>
        <taxon>Propionibacteriales</taxon>
        <taxon>Nocardioidaceae</taxon>
        <taxon>Nocardioides</taxon>
    </lineage>
</organism>
<gene>
    <name evidence="1" type="ORF">GCM10009668_35380</name>
</gene>
<sequence>MSDQASQALTLSDAQAWLSTPRLQGYLGASHHDLALALALYRWNSVTTGAALAEVGHLEVALRNAYDREL</sequence>
<name>A0ABN1U0A4_9ACTN</name>
<reference evidence="1 2" key="1">
    <citation type="journal article" date="2019" name="Int. J. Syst. Evol. Microbiol.">
        <title>The Global Catalogue of Microorganisms (GCM) 10K type strain sequencing project: providing services to taxonomists for standard genome sequencing and annotation.</title>
        <authorList>
            <consortium name="The Broad Institute Genomics Platform"/>
            <consortium name="The Broad Institute Genome Sequencing Center for Infectious Disease"/>
            <person name="Wu L."/>
            <person name="Ma J."/>
        </authorList>
    </citation>
    <scope>NUCLEOTIDE SEQUENCE [LARGE SCALE GENOMIC DNA]</scope>
    <source>
        <strain evidence="1 2">JCM 13008</strain>
    </source>
</reference>
<dbReference type="RefSeq" id="WP_343996198.1">
    <property type="nucleotide sequence ID" value="NZ_BAAALG010000013.1"/>
</dbReference>
<proteinExistence type="predicted"/>
<protein>
    <submittedName>
        <fullName evidence="1">Uncharacterized protein</fullName>
    </submittedName>
</protein>
<evidence type="ECO:0000313" key="1">
    <source>
        <dbReference type="EMBL" id="GAA1111194.1"/>
    </source>
</evidence>
<accession>A0ABN1U0A4</accession>